<evidence type="ECO:0000259" key="2">
    <source>
        <dbReference type="Pfam" id="PF25130"/>
    </source>
</evidence>
<keyword evidence="4" id="KW-1185">Reference proteome</keyword>
<evidence type="ECO:0000313" key="3">
    <source>
        <dbReference type="EMBL" id="KAL1606257.1"/>
    </source>
</evidence>
<feature type="domain" description="DUF7820" evidence="2">
    <location>
        <begin position="25"/>
        <end position="196"/>
    </location>
</feature>
<evidence type="ECO:0000256" key="1">
    <source>
        <dbReference type="SAM" id="MobiDB-lite"/>
    </source>
</evidence>
<name>A0ABR3RP88_9PLEO</name>
<dbReference type="PANTHER" id="PTHR42078">
    <property type="entry name" value="GLUCAN 1, 4-ALPHA-GLUCOSIDASE"/>
    <property type="match status" value="1"/>
</dbReference>
<dbReference type="InterPro" id="IPR056722">
    <property type="entry name" value="DUF7820"/>
</dbReference>
<dbReference type="EMBL" id="JAKJXO020000004">
    <property type="protein sequence ID" value="KAL1606257.1"/>
    <property type="molecule type" value="Genomic_DNA"/>
</dbReference>
<dbReference type="Proteomes" id="UP001521785">
    <property type="component" value="Unassembled WGS sequence"/>
</dbReference>
<dbReference type="Pfam" id="PF25130">
    <property type="entry name" value="DUF7820"/>
    <property type="match status" value="1"/>
</dbReference>
<feature type="compositionally biased region" description="Polar residues" evidence="1">
    <location>
        <begin position="1"/>
        <end position="21"/>
    </location>
</feature>
<organism evidence="3 4">
    <name type="scientific">Paraconiothyrium brasiliense</name>
    <dbReference type="NCBI Taxonomy" id="300254"/>
    <lineage>
        <taxon>Eukaryota</taxon>
        <taxon>Fungi</taxon>
        <taxon>Dikarya</taxon>
        <taxon>Ascomycota</taxon>
        <taxon>Pezizomycotina</taxon>
        <taxon>Dothideomycetes</taxon>
        <taxon>Pleosporomycetidae</taxon>
        <taxon>Pleosporales</taxon>
        <taxon>Massarineae</taxon>
        <taxon>Didymosphaeriaceae</taxon>
        <taxon>Paraconiothyrium</taxon>
    </lineage>
</organism>
<protein>
    <recommendedName>
        <fullName evidence="2">DUF7820 domain-containing protein</fullName>
    </recommendedName>
</protein>
<sequence length="279" mass="30909">MNWLTRLSSEFPSDSGTSTTLPLGPTIPDGPFFLKLDTPRQQSSACLVDSDDADAWTCTSEAVLHVAVSSSESPLNQPTLSIRSTNSTKQSIYGEQALSITAMHFDEAYATAHSREEPIYRFEASYDRTVLLTAAQLSFLGPSEKEAGREVRANTSPDDKPWLCHFNNTMMEIYVYMSQHAATTDNSTYGAKDNSTNTTLPPPFPYVLQISEIWAPNGTRAYCEQQSVSDHGDLRKSDAPKYFLSTTDTSTIYDSHAEREEKTQADIGESACQCQWIVQ</sequence>
<reference evidence="3 4" key="1">
    <citation type="submission" date="2024-02" db="EMBL/GenBank/DDBJ databases">
        <title>De novo assembly and annotation of 12 fungi associated with fruit tree decline syndrome in Ontario, Canada.</title>
        <authorList>
            <person name="Sulman M."/>
            <person name="Ellouze W."/>
            <person name="Ilyukhin E."/>
        </authorList>
    </citation>
    <scope>NUCLEOTIDE SEQUENCE [LARGE SCALE GENOMIC DNA]</scope>
    <source>
        <strain evidence="3 4">M42-189</strain>
    </source>
</reference>
<gene>
    <name evidence="3" type="ORF">SLS60_003659</name>
</gene>
<dbReference type="PANTHER" id="PTHR42078:SF1">
    <property type="entry name" value="GLUCAN 1, 4-ALPHA-GLUCOSIDASE"/>
    <property type="match status" value="1"/>
</dbReference>
<evidence type="ECO:0000313" key="4">
    <source>
        <dbReference type="Proteomes" id="UP001521785"/>
    </source>
</evidence>
<proteinExistence type="predicted"/>
<accession>A0ABR3RP88</accession>
<comment type="caution">
    <text evidence="3">The sequence shown here is derived from an EMBL/GenBank/DDBJ whole genome shotgun (WGS) entry which is preliminary data.</text>
</comment>
<feature type="region of interest" description="Disordered" evidence="1">
    <location>
        <begin position="1"/>
        <end position="26"/>
    </location>
</feature>